<keyword evidence="2" id="KW-1185">Reference proteome</keyword>
<evidence type="ECO:0000313" key="2">
    <source>
        <dbReference type="Proteomes" id="UP000619118"/>
    </source>
</evidence>
<dbReference type="Proteomes" id="UP000619118">
    <property type="component" value="Unassembled WGS sequence"/>
</dbReference>
<evidence type="ECO:0000313" key="1">
    <source>
        <dbReference type="EMBL" id="GGQ06366.1"/>
    </source>
</evidence>
<accession>A0ABQ2R067</accession>
<dbReference type="EMBL" id="BMQX01000002">
    <property type="protein sequence ID" value="GGQ06366.1"/>
    <property type="molecule type" value="Genomic_DNA"/>
</dbReference>
<sequence>MTMCFKAFRHPAYQSQLVLEGKGRSLASDPYGYGECHYDVGNIIDHATTTFVNPFTSDSYLKR</sequence>
<reference evidence="2" key="1">
    <citation type="journal article" date="2019" name="Int. J. Syst. Evol. Microbiol.">
        <title>The Global Catalogue of Microorganisms (GCM) 10K type strain sequencing project: providing services to taxonomists for standard genome sequencing and annotation.</title>
        <authorList>
            <consortium name="The Broad Institute Genomics Platform"/>
            <consortium name="The Broad Institute Genome Sequencing Center for Infectious Disease"/>
            <person name="Wu L."/>
            <person name="Ma J."/>
        </authorList>
    </citation>
    <scope>NUCLEOTIDE SEQUENCE [LARGE SCALE GENOMIC DNA]</scope>
    <source>
        <strain evidence="2">JCM 32306</strain>
    </source>
</reference>
<comment type="caution">
    <text evidence="1">The sequence shown here is derived from an EMBL/GenBank/DDBJ whole genome shotgun (WGS) entry which is preliminary data.</text>
</comment>
<name>A0ABQ2R067_9GAMM</name>
<organism evidence="1 2">
    <name type="scientific">Shewanella litoralis</name>
    <dbReference type="NCBI Taxonomy" id="2282700"/>
    <lineage>
        <taxon>Bacteria</taxon>
        <taxon>Pseudomonadati</taxon>
        <taxon>Pseudomonadota</taxon>
        <taxon>Gammaproteobacteria</taxon>
        <taxon>Alteromonadales</taxon>
        <taxon>Shewanellaceae</taxon>
        <taxon>Shewanella</taxon>
    </lineage>
</organism>
<gene>
    <name evidence="1" type="ORF">GCM10009411_04070</name>
</gene>
<proteinExistence type="predicted"/>
<protein>
    <submittedName>
        <fullName evidence="1">Uncharacterized protein</fullName>
    </submittedName>
</protein>